<name>A0AAD6D117_9EURO</name>
<keyword evidence="2" id="KW-0808">Transferase</keyword>
<sequence length="342" mass="39096">MITFLKKGSGRFIMMIFSILIIAIVFYQLIVREISIPSSKLFESLKVINKCTHNNHETLDPSVEMASTGVARTVHQIWRTADIRTYSTELEASHDFWKTMFSPLNYTVKLWTDDDVLQLLRANYAWLLSTYEDYPQNIQRADLARLVVVHAEGGIYADLDVYPRDATQIQCLQHLRLQAIFAPTAGTLGLSNHFFMAERGSSFLQWALCEAKRRGAAKSRRMLPPYLQVFWTTGPIMVTAALREYAWLYSTQRQIIGLLDEAYGRAVIQHAAGRSWHRQDGRVLNYVADHVRNTVLMVVLILITISALLYVGRNCASINREHPASRRIMDARPGHETMIKAH</sequence>
<dbReference type="PANTHER" id="PTHR32385:SF22">
    <property type="entry name" value="MANNOSYL PHOSPHORYLINOSITOL CERAMIDE SYNTHASE SUR1"/>
    <property type="match status" value="1"/>
</dbReference>
<comment type="caution">
    <text evidence="4">The sequence shown here is derived from an EMBL/GenBank/DDBJ whole genome shotgun (WGS) entry which is preliminary data.</text>
</comment>
<evidence type="ECO:0000256" key="1">
    <source>
        <dbReference type="ARBA" id="ARBA00009003"/>
    </source>
</evidence>
<proteinExistence type="inferred from homology"/>
<keyword evidence="3" id="KW-0472">Membrane</keyword>
<feature type="transmembrane region" description="Helical" evidence="3">
    <location>
        <begin position="12"/>
        <end position="30"/>
    </location>
</feature>
<keyword evidence="5" id="KW-1185">Reference proteome</keyword>
<dbReference type="GO" id="GO:0051999">
    <property type="term" value="P:mannosyl-inositol phosphorylceramide biosynthetic process"/>
    <property type="evidence" value="ECO:0007669"/>
    <property type="project" value="TreeGrafter"/>
</dbReference>
<gene>
    <name evidence="4" type="ORF">N7494_003999</name>
</gene>
<organism evidence="4 5">
    <name type="scientific">Penicillium frequentans</name>
    <dbReference type="NCBI Taxonomy" id="3151616"/>
    <lineage>
        <taxon>Eukaryota</taxon>
        <taxon>Fungi</taxon>
        <taxon>Dikarya</taxon>
        <taxon>Ascomycota</taxon>
        <taxon>Pezizomycotina</taxon>
        <taxon>Eurotiomycetes</taxon>
        <taxon>Eurotiomycetidae</taxon>
        <taxon>Eurotiales</taxon>
        <taxon>Aspergillaceae</taxon>
        <taxon>Penicillium</taxon>
    </lineage>
</organism>
<comment type="similarity">
    <text evidence="1">Belongs to the glycosyltransferase 32 family.</text>
</comment>
<feature type="transmembrane region" description="Helical" evidence="3">
    <location>
        <begin position="294"/>
        <end position="312"/>
    </location>
</feature>
<dbReference type="AlphaFoldDB" id="A0AAD6D117"/>
<dbReference type="EMBL" id="JAQIZZ010000003">
    <property type="protein sequence ID" value="KAJ5546414.1"/>
    <property type="molecule type" value="Genomic_DNA"/>
</dbReference>
<evidence type="ECO:0000313" key="5">
    <source>
        <dbReference type="Proteomes" id="UP001220324"/>
    </source>
</evidence>
<dbReference type="GO" id="GO:0000030">
    <property type="term" value="F:mannosyltransferase activity"/>
    <property type="evidence" value="ECO:0007669"/>
    <property type="project" value="TreeGrafter"/>
</dbReference>
<dbReference type="Proteomes" id="UP001220324">
    <property type="component" value="Unassembled WGS sequence"/>
</dbReference>
<accession>A0AAD6D117</accession>
<evidence type="ECO:0000256" key="2">
    <source>
        <dbReference type="ARBA" id="ARBA00022679"/>
    </source>
</evidence>
<dbReference type="Gene3D" id="3.90.550.20">
    <property type="match status" value="1"/>
</dbReference>
<reference evidence="4 5" key="1">
    <citation type="journal article" date="2023" name="IMA Fungus">
        <title>Comparative genomic study of the Penicillium genus elucidates a diverse pangenome and 15 lateral gene transfer events.</title>
        <authorList>
            <person name="Petersen C."/>
            <person name="Sorensen T."/>
            <person name="Nielsen M.R."/>
            <person name="Sondergaard T.E."/>
            <person name="Sorensen J.L."/>
            <person name="Fitzpatrick D.A."/>
            <person name="Frisvad J.C."/>
            <person name="Nielsen K.L."/>
        </authorList>
    </citation>
    <scope>NUCLEOTIDE SEQUENCE [LARGE SCALE GENOMIC DNA]</scope>
    <source>
        <strain evidence="4 5">IBT 35679</strain>
    </source>
</reference>
<evidence type="ECO:0000256" key="3">
    <source>
        <dbReference type="SAM" id="Phobius"/>
    </source>
</evidence>
<dbReference type="SUPFAM" id="SSF53448">
    <property type="entry name" value="Nucleotide-diphospho-sugar transferases"/>
    <property type="match status" value="1"/>
</dbReference>
<dbReference type="InterPro" id="IPR029044">
    <property type="entry name" value="Nucleotide-diphossugar_trans"/>
</dbReference>
<protein>
    <submittedName>
        <fullName evidence="4">Uncharacterized protein</fullName>
    </submittedName>
</protein>
<dbReference type="InterPro" id="IPR007577">
    <property type="entry name" value="GlycoTrfase_DXD_sugar-bd_CS"/>
</dbReference>
<keyword evidence="3" id="KW-0812">Transmembrane</keyword>
<dbReference type="InterPro" id="IPR051706">
    <property type="entry name" value="Glycosyltransferase_domain"/>
</dbReference>
<dbReference type="Pfam" id="PF04488">
    <property type="entry name" value="Gly_transf_sug"/>
    <property type="match status" value="1"/>
</dbReference>
<evidence type="ECO:0000313" key="4">
    <source>
        <dbReference type="EMBL" id="KAJ5546414.1"/>
    </source>
</evidence>
<dbReference type="GO" id="GO:0016020">
    <property type="term" value="C:membrane"/>
    <property type="evidence" value="ECO:0007669"/>
    <property type="project" value="GOC"/>
</dbReference>
<keyword evidence="3" id="KW-1133">Transmembrane helix</keyword>
<dbReference type="PANTHER" id="PTHR32385">
    <property type="entry name" value="MANNOSYL PHOSPHORYLINOSITOL CERAMIDE SYNTHASE"/>
    <property type="match status" value="1"/>
</dbReference>